<dbReference type="GO" id="GO:0003677">
    <property type="term" value="F:DNA binding"/>
    <property type="evidence" value="ECO:0007669"/>
    <property type="project" value="UniProtKB-KW"/>
</dbReference>
<feature type="domain" description="HTH lysR-type" evidence="5">
    <location>
        <begin position="5"/>
        <end position="62"/>
    </location>
</feature>
<dbReference type="PANTHER" id="PTHR30579">
    <property type="entry name" value="TRANSCRIPTIONAL REGULATOR"/>
    <property type="match status" value="1"/>
</dbReference>
<comment type="similarity">
    <text evidence="1">Belongs to the LysR transcriptional regulatory family.</text>
</comment>
<organism evidence="6">
    <name type="scientific">Variovorax paradoxus</name>
    <dbReference type="NCBI Taxonomy" id="34073"/>
    <lineage>
        <taxon>Bacteria</taxon>
        <taxon>Pseudomonadati</taxon>
        <taxon>Pseudomonadota</taxon>
        <taxon>Betaproteobacteria</taxon>
        <taxon>Burkholderiales</taxon>
        <taxon>Comamonadaceae</taxon>
        <taxon>Variovorax</taxon>
    </lineage>
</organism>
<dbReference type="InterPro" id="IPR005119">
    <property type="entry name" value="LysR_subst-bd"/>
</dbReference>
<dbReference type="Gene3D" id="1.10.10.10">
    <property type="entry name" value="Winged helix-like DNA-binding domain superfamily/Winged helix DNA-binding domain"/>
    <property type="match status" value="1"/>
</dbReference>
<dbReference type="EMBL" id="LR743508">
    <property type="protein sequence ID" value="CAA2109560.1"/>
    <property type="molecule type" value="Genomic_DNA"/>
</dbReference>
<evidence type="ECO:0000313" key="6">
    <source>
        <dbReference type="EMBL" id="CAA2109560.1"/>
    </source>
</evidence>
<gene>
    <name evidence="6" type="primary">gltR_5</name>
    <name evidence="6" type="ORF">VVAX_05831</name>
</gene>
<evidence type="ECO:0000259" key="5">
    <source>
        <dbReference type="PROSITE" id="PS50931"/>
    </source>
</evidence>
<keyword evidence="3" id="KW-0238">DNA-binding</keyword>
<evidence type="ECO:0000256" key="3">
    <source>
        <dbReference type="ARBA" id="ARBA00023125"/>
    </source>
</evidence>
<evidence type="ECO:0000256" key="4">
    <source>
        <dbReference type="ARBA" id="ARBA00023163"/>
    </source>
</evidence>
<dbReference type="InterPro" id="IPR036390">
    <property type="entry name" value="WH_DNA-bd_sf"/>
</dbReference>
<dbReference type="PANTHER" id="PTHR30579:SF7">
    <property type="entry name" value="HTH-TYPE TRANSCRIPTIONAL REGULATOR LRHA-RELATED"/>
    <property type="match status" value="1"/>
</dbReference>
<dbReference type="Pfam" id="PF00126">
    <property type="entry name" value="HTH_1"/>
    <property type="match status" value="1"/>
</dbReference>
<dbReference type="Pfam" id="PF03466">
    <property type="entry name" value="LysR_substrate"/>
    <property type="match status" value="1"/>
</dbReference>
<dbReference type="SUPFAM" id="SSF53850">
    <property type="entry name" value="Periplasmic binding protein-like II"/>
    <property type="match status" value="1"/>
</dbReference>
<dbReference type="AlphaFoldDB" id="A0A679JT90"/>
<dbReference type="InterPro" id="IPR000847">
    <property type="entry name" value="LysR_HTH_N"/>
</dbReference>
<dbReference type="RefSeq" id="WP_339093511.1">
    <property type="nucleotide sequence ID" value="NZ_LR743508.1"/>
</dbReference>
<dbReference type="Gene3D" id="3.40.190.10">
    <property type="entry name" value="Periplasmic binding protein-like II"/>
    <property type="match status" value="2"/>
</dbReference>
<keyword evidence="4" id="KW-0804">Transcription</keyword>
<dbReference type="InterPro" id="IPR050176">
    <property type="entry name" value="LTTR"/>
</dbReference>
<sequence length="291" mass="30786">MSQSLDIDLLRSFVAIAETGVLGKAAARVGRTQSALSMQMQKLEGIVEQPLLYRTGRGVTLTATGERLLLRAGELLRRHDEALSELRGEQLAGTLRFSCPDDYAVVFLPYLLQGFASLHPHVQVEVICAPTPRLHELLARRAVDLALVSVSGPVSGSPGSGGTEVIRREPLVWVGLRGGTAAACEPLPLALGAPDALDHLWPRQALEAAGRAYRLAYASSSLSGLVGMARSGQAVIVLTRTAVPDDLEILTPDQGLPELPSVGVTLAFGRNEPSALTAAFAAHVRKVLPTA</sequence>
<evidence type="ECO:0000256" key="1">
    <source>
        <dbReference type="ARBA" id="ARBA00009437"/>
    </source>
</evidence>
<dbReference type="InterPro" id="IPR036388">
    <property type="entry name" value="WH-like_DNA-bd_sf"/>
</dbReference>
<name>A0A679JT90_VARPD</name>
<dbReference type="PROSITE" id="PS50931">
    <property type="entry name" value="HTH_LYSR"/>
    <property type="match status" value="1"/>
</dbReference>
<evidence type="ECO:0000256" key="2">
    <source>
        <dbReference type="ARBA" id="ARBA00023015"/>
    </source>
</evidence>
<proteinExistence type="inferred from homology"/>
<accession>A0A679JT90</accession>
<reference evidence="6" key="1">
    <citation type="submission" date="2019-12" db="EMBL/GenBank/DDBJ databases">
        <authorList>
            <person name="Cremers G."/>
        </authorList>
    </citation>
    <scope>NUCLEOTIDE SEQUENCE</scope>
    <source>
        <strain evidence="6">Vvax</strain>
    </source>
</reference>
<dbReference type="GO" id="GO:0003700">
    <property type="term" value="F:DNA-binding transcription factor activity"/>
    <property type="evidence" value="ECO:0007669"/>
    <property type="project" value="InterPro"/>
</dbReference>
<dbReference type="SUPFAM" id="SSF46785">
    <property type="entry name" value="Winged helix' DNA-binding domain"/>
    <property type="match status" value="1"/>
</dbReference>
<protein>
    <submittedName>
        <fullName evidence="6">HTH-type transcriptional regulator GltR</fullName>
    </submittedName>
</protein>
<keyword evidence="2" id="KW-0805">Transcription regulation</keyword>